<proteinExistence type="predicted"/>
<name>A0ACB9J475_9ASTR</name>
<evidence type="ECO:0000313" key="2">
    <source>
        <dbReference type="Proteomes" id="UP001056120"/>
    </source>
</evidence>
<accession>A0ACB9J475</accession>
<dbReference type="Proteomes" id="UP001056120">
    <property type="component" value="Linkage Group LG06"/>
</dbReference>
<comment type="caution">
    <text evidence="1">The sequence shown here is derived from an EMBL/GenBank/DDBJ whole genome shotgun (WGS) entry which is preliminary data.</text>
</comment>
<gene>
    <name evidence="1" type="ORF">L1987_19123</name>
</gene>
<reference evidence="2" key="1">
    <citation type="journal article" date="2022" name="Mol. Ecol. Resour.">
        <title>The genomes of chicory, endive, great burdock and yacon provide insights into Asteraceae palaeo-polyploidization history and plant inulin production.</title>
        <authorList>
            <person name="Fan W."/>
            <person name="Wang S."/>
            <person name="Wang H."/>
            <person name="Wang A."/>
            <person name="Jiang F."/>
            <person name="Liu H."/>
            <person name="Zhao H."/>
            <person name="Xu D."/>
            <person name="Zhang Y."/>
        </authorList>
    </citation>
    <scope>NUCLEOTIDE SEQUENCE [LARGE SCALE GENOMIC DNA]</scope>
    <source>
        <strain evidence="2">cv. Yunnan</strain>
    </source>
</reference>
<organism evidence="1 2">
    <name type="scientific">Smallanthus sonchifolius</name>
    <dbReference type="NCBI Taxonomy" id="185202"/>
    <lineage>
        <taxon>Eukaryota</taxon>
        <taxon>Viridiplantae</taxon>
        <taxon>Streptophyta</taxon>
        <taxon>Embryophyta</taxon>
        <taxon>Tracheophyta</taxon>
        <taxon>Spermatophyta</taxon>
        <taxon>Magnoliopsida</taxon>
        <taxon>eudicotyledons</taxon>
        <taxon>Gunneridae</taxon>
        <taxon>Pentapetalae</taxon>
        <taxon>asterids</taxon>
        <taxon>campanulids</taxon>
        <taxon>Asterales</taxon>
        <taxon>Asteraceae</taxon>
        <taxon>Asteroideae</taxon>
        <taxon>Heliantheae alliance</taxon>
        <taxon>Millerieae</taxon>
        <taxon>Smallanthus</taxon>
    </lineage>
</organism>
<keyword evidence="2" id="KW-1185">Reference proteome</keyword>
<reference evidence="1 2" key="2">
    <citation type="journal article" date="2022" name="Mol. Ecol. Resour.">
        <title>The genomes of chicory, endive, great burdock and yacon provide insights into Asteraceae paleo-polyploidization history and plant inulin production.</title>
        <authorList>
            <person name="Fan W."/>
            <person name="Wang S."/>
            <person name="Wang H."/>
            <person name="Wang A."/>
            <person name="Jiang F."/>
            <person name="Liu H."/>
            <person name="Zhao H."/>
            <person name="Xu D."/>
            <person name="Zhang Y."/>
        </authorList>
    </citation>
    <scope>NUCLEOTIDE SEQUENCE [LARGE SCALE GENOMIC DNA]</scope>
    <source>
        <strain evidence="2">cv. Yunnan</strain>
        <tissue evidence="1">Leaves</tissue>
    </source>
</reference>
<dbReference type="EMBL" id="CM042023">
    <property type="protein sequence ID" value="KAI3814370.1"/>
    <property type="molecule type" value="Genomic_DNA"/>
</dbReference>
<evidence type="ECO:0000313" key="1">
    <source>
        <dbReference type="EMBL" id="KAI3814370.1"/>
    </source>
</evidence>
<sequence>MATPSGSSSTSNFSAKSDEEIEEMLDRMLTRLALCDDPKLENLLSKLLPLTISSLSRPSSAVRTKVIDLEVSLNHFVYSSFCPVKNALVTVECATLRALETLILRDMEENIMDSYKVKKLSGQCSSFEHTFYCKPYAVLKTSLSYSEGGSYLPLPSSQPLVVKLPGVYVCKSFFLGKGQSPGKHLFKDVIPEFMFVNLLSILLVLQKRGCKDVIPVLGISTSDGAN</sequence>
<protein>
    <submittedName>
        <fullName evidence="1">Uncharacterized protein</fullName>
    </submittedName>
</protein>